<proteinExistence type="predicted"/>
<dbReference type="PANTHER" id="PTHR34724">
    <property type="entry name" value="OS12G0596101 PROTEIN"/>
    <property type="match status" value="1"/>
</dbReference>
<dbReference type="PANTHER" id="PTHR34724:SF2">
    <property type="entry name" value="OS12G0596101 PROTEIN"/>
    <property type="match status" value="1"/>
</dbReference>
<protein>
    <submittedName>
        <fullName evidence="1">Uncharacterized protein</fullName>
    </submittedName>
</protein>
<reference evidence="1" key="1">
    <citation type="submission" date="2014-05" db="EMBL/GenBank/DDBJ databases">
        <title>The transcriptome of the halophilic microalga Tetraselmis sp. GSL018 isolated from the Great Salt Lake, Utah.</title>
        <authorList>
            <person name="Jinkerson R.E."/>
            <person name="D'Adamo S."/>
            <person name="Posewitz M.C."/>
        </authorList>
    </citation>
    <scope>NUCLEOTIDE SEQUENCE</scope>
    <source>
        <strain evidence="1">GSL018</strain>
    </source>
</reference>
<dbReference type="EMBL" id="GBEZ01021224">
    <property type="protein sequence ID" value="JAC65511.1"/>
    <property type="molecule type" value="Transcribed_RNA"/>
</dbReference>
<dbReference type="AlphaFoldDB" id="A0A061R4Q0"/>
<gene>
    <name evidence="1" type="ORF">TSPGSL018_15890</name>
</gene>
<accession>A0A061R4Q0</accession>
<organism evidence="1">
    <name type="scientific">Tetraselmis sp. GSL018</name>
    <dbReference type="NCBI Taxonomy" id="582737"/>
    <lineage>
        <taxon>Eukaryota</taxon>
        <taxon>Viridiplantae</taxon>
        <taxon>Chlorophyta</taxon>
        <taxon>core chlorophytes</taxon>
        <taxon>Chlorodendrophyceae</taxon>
        <taxon>Chlorodendrales</taxon>
        <taxon>Chlorodendraceae</taxon>
        <taxon>Tetraselmis</taxon>
    </lineage>
</organism>
<evidence type="ECO:0000313" key="1">
    <source>
        <dbReference type="EMBL" id="JAC65511.1"/>
    </source>
</evidence>
<name>A0A061R4Q0_9CHLO</name>
<sequence length="54" mass="6205">MCRRVQCQQCMKPTWAGCGMHIEQALSGVKPEDRCKCPRGGNRRLEETEFVVHN</sequence>